<dbReference type="EMBL" id="BMWV01000005">
    <property type="protein sequence ID" value="GGY42235.1"/>
    <property type="molecule type" value="Genomic_DNA"/>
</dbReference>
<dbReference type="EMBL" id="CP036401">
    <property type="protein sequence ID" value="QBI02505.1"/>
    <property type="molecule type" value="Genomic_DNA"/>
</dbReference>
<dbReference type="Pfam" id="PF01551">
    <property type="entry name" value="Peptidase_M23"/>
    <property type="match status" value="1"/>
</dbReference>
<keyword evidence="4" id="KW-0378">Hydrolase</keyword>
<dbReference type="PANTHER" id="PTHR21666">
    <property type="entry name" value="PEPTIDASE-RELATED"/>
    <property type="match status" value="1"/>
</dbReference>
<reference evidence="9" key="3">
    <citation type="submission" date="2022-12" db="EMBL/GenBank/DDBJ databases">
        <authorList>
            <person name="Sun Q."/>
            <person name="Kim S."/>
        </authorList>
    </citation>
    <scope>NUCLEOTIDE SEQUENCE</scope>
    <source>
        <strain evidence="9">KCTC 12343</strain>
    </source>
</reference>
<feature type="compositionally biased region" description="Pro residues" evidence="7">
    <location>
        <begin position="35"/>
        <end position="53"/>
    </location>
</feature>
<evidence type="ECO:0000259" key="8">
    <source>
        <dbReference type="Pfam" id="PF01551"/>
    </source>
</evidence>
<evidence type="ECO:0000313" key="11">
    <source>
        <dbReference type="Proteomes" id="UP000292307"/>
    </source>
</evidence>
<proteinExistence type="predicted"/>
<evidence type="ECO:0000256" key="1">
    <source>
        <dbReference type="ARBA" id="ARBA00001947"/>
    </source>
</evidence>
<name>A0A411X0W1_9BURK</name>
<comment type="cofactor">
    <cofactor evidence="1">
        <name>Zn(2+)</name>
        <dbReference type="ChEBI" id="CHEBI:29105"/>
    </cofactor>
</comment>
<dbReference type="Proteomes" id="UP000628442">
    <property type="component" value="Unassembled WGS sequence"/>
</dbReference>
<feature type="domain" description="M23ase beta-sheet core" evidence="8">
    <location>
        <begin position="125"/>
        <end position="230"/>
    </location>
</feature>
<organism evidence="9 12">
    <name type="scientific">Pseudoduganella albidiflava</name>
    <dbReference type="NCBI Taxonomy" id="321983"/>
    <lineage>
        <taxon>Bacteria</taxon>
        <taxon>Pseudomonadati</taxon>
        <taxon>Pseudomonadota</taxon>
        <taxon>Betaproteobacteria</taxon>
        <taxon>Burkholderiales</taxon>
        <taxon>Oxalobacteraceae</taxon>
        <taxon>Telluria group</taxon>
        <taxon>Pseudoduganella</taxon>
    </lineage>
</organism>
<dbReference type="SUPFAM" id="SSF51261">
    <property type="entry name" value="Duplicated hybrid motif"/>
    <property type="match status" value="1"/>
</dbReference>
<dbReference type="Proteomes" id="UP000292307">
    <property type="component" value="Chromosome"/>
</dbReference>
<reference evidence="9" key="1">
    <citation type="journal article" date="2014" name="Int. J. Syst. Evol. Microbiol.">
        <title>Complete genome sequence of Corynebacterium casei LMG S-19264T (=DSM 44701T), isolated from a smear-ripened cheese.</title>
        <authorList>
            <consortium name="US DOE Joint Genome Institute (JGI-PGF)"/>
            <person name="Walter F."/>
            <person name="Albersmeier A."/>
            <person name="Kalinowski J."/>
            <person name="Ruckert C."/>
        </authorList>
    </citation>
    <scope>NUCLEOTIDE SEQUENCE</scope>
    <source>
        <strain evidence="9">KCTC 12343</strain>
    </source>
</reference>
<reference evidence="10 11" key="2">
    <citation type="submission" date="2019-02" db="EMBL/GenBank/DDBJ databases">
        <title>Draft Genome Sequences of Six Type Strains of the Genus Massilia.</title>
        <authorList>
            <person name="Miess H."/>
            <person name="Frediansyhah A."/>
            <person name="Gross H."/>
        </authorList>
    </citation>
    <scope>NUCLEOTIDE SEQUENCE [LARGE SCALE GENOMIC DNA]</scope>
    <source>
        <strain evidence="10 11">DSM 17472</strain>
    </source>
</reference>
<evidence type="ECO:0000313" key="10">
    <source>
        <dbReference type="EMBL" id="QBI02505.1"/>
    </source>
</evidence>
<keyword evidence="5" id="KW-0862">Zinc</keyword>
<evidence type="ECO:0000313" key="9">
    <source>
        <dbReference type="EMBL" id="GGY42235.1"/>
    </source>
</evidence>
<dbReference type="OrthoDB" id="9800107at2"/>
<accession>A0A411X0W1</accession>
<evidence type="ECO:0000256" key="5">
    <source>
        <dbReference type="ARBA" id="ARBA00022833"/>
    </source>
</evidence>
<dbReference type="InterPro" id="IPR016047">
    <property type="entry name" value="M23ase_b-sheet_dom"/>
</dbReference>
<evidence type="ECO:0000256" key="6">
    <source>
        <dbReference type="ARBA" id="ARBA00023049"/>
    </source>
</evidence>
<dbReference type="Gene3D" id="2.70.70.10">
    <property type="entry name" value="Glucose Permease (Domain IIA)"/>
    <property type="match status" value="1"/>
</dbReference>
<evidence type="ECO:0000256" key="7">
    <source>
        <dbReference type="SAM" id="MobiDB-lite"/>
    </source>
</evidence>
<keyword evidence="3" id="KW-0479">Metal-binding</keyword>
<evidence type="ECO:0000256" key="3">
    <source>
        <dbReference type="ARBA" id="ARBA00022723"/>
    </source>
</evidence>
<dbReference type="RefSeq" id="WP_131146617.1">
    <property type="nucleotide sequence ID" value="NZ_BMWV01000005.1"/>
</dbReference>
<gene>
    <name evidence="10" type="ORF">EYF70_17905</name>
    <name evidence="9" type="ORF">GCM10007387_25270</name>
</gene>
<dbReference type="AlphaFoldDB" id="A0A411X0W1"/>
<feature type="region of interest" description="Disordered" evidence="7">
    <location>
        <begin position="33"/>
        <end position="89"/>
    </location>
</feature>
<keyword evidence="2" id="KW-0645">Protease</keyword>
<dbReference type="GO" id="GO:0046872">
    <property type="term" value="F:metal ion binding"/>
    <property type="evidence" value="ECO:0007669"/>
    <property type="project" value="UniProtKB-KW"/>
</dbReference>
<keyword evidence="6" id="KW-0482">Metalloprotease</keyword>
<dbReference type="InterPro" id="IPR011055">
    <property type="entry name" value="Dup_hybrid_motif"/>
</dbReference>
<dbReference type="InterPro" id="IPR050570">
    <property type="entry name" value="Cell_wall_metabolism_enzyme"/>
</dbReference>
<protein>
    <submittedName>
        <fullName evidence="10">M23 family metallopeptidase</fullName>
    </submittedName>
</protein>
<dbReference type="GO" id="GO:0004222">
    <property type="term" value="F:metalloendopeptidase activity"/>
    <property type="evidence" value="ECO:0007669"/>
    <property type="project" value="TreeGrafter"/>
</dbReference>
<evidence type="ECO:0000256" key="4">
    <source>
        <dbReference type="ARBA" id="ARBA00022801"/>
    </source>
</evidence>
<dbReference type="PANTHER" id="PTHR21666:SF288">
    <property type="entry name" value="CELL DIVISION PROTEIN YTFB"/>
    <property type="match status" value="1"/>
</dbReference>
<evidence type="ECO:0000313" key="12">
    <source>
        <dbReference type="Proteomes" id="UP000628442"/>
    </source>
</evidence>
<keyword evidence="11" id="KW-1185">Reference proteome</keyword>
<sequence length="241" mass="25266">MKWLLTLLLGAVLGVVGAVLWLGRDVPPTIATEPAPAPAPAPAGPPAAAPAPAPAAGTPATPPAGVPLPAKDLPEVQPPAPVDPATTSFDIDVKPSIGPLLLPVAGVSPREVTDTFNQPRGTERQHQALDIPAPKGTPVLAVADGKIVKLFTSKPGGLTVYQFDPSEKYAYYYAHLDSYAPELKEGNTIRRGQMIGYVGVTGNSDPNAPHLHFAIFELKADKKWWEGTPINPYPYLAGTAK</sequence>
<evidence type="ECO:0000256" key="2">
    <source>
        <dbReference type="ARBA" id="ARBA00022670"/>
    </source>
</evidence>
<dbReference type="CDD" id="cd12797">
    <property type="entry name" value="M23_peptidase"/>
    <property type="match status" value="1"/>
</dbReference>
<dbReference type="GO" id="GO:0006508">
    <property type="term" value="P:proteolysis"/>
    <property type="evidence" value="ECO:0007669"/>
    <property type="project" value="UniProtKB-KW"/>
</dbReference>